<dbReference type="SUPFAM" id="SSF50022">
    <property type="entry name" value="ISP domain"/>
    <property type="match status" value="1"/>
</dbReference>
<keyword evidence="4" id="KW-0411">Iron-sulfur</keyword>
<name>A0ABT9VLP7_9BACI</name>
<dbReference type="Pfam" id="PF00355">
    <property type="entry name" value="Rieske"/>
    <property type="match status" value="1"/>
</dbReference>
<keyword evidence="8" id="KW-0560">Oxidoreductase</keyword>
<evidence type="ECO:0000313" key="9">
    <source>
        <dbReference type="Proteomes" id="UP001225646"/>
    </source>
</evidence>
<dbReference type="PRINTS" id="PR00162">
    <property type="entry name" value="RIESKE"/>
</dbReference>
<dbReference type="InterPro" id="IPR017941">
    <property type="entry name" value="Rieske_2Fe-2S"/>
</dbReference>
<accession>A0ABT9VLP7</accession>
<dbReference type="CDD" id="cd03467">
    <property type="entry name" value="Rieske"/>
    <property type="match status" value="1"/>
</dbReference>
<dbReference type="InterPro" id="IPR005805">
    <property type="entry name" value="Rieske_Fe-S_prot_C"/>
</dbReference>
<keyword evidence="1" id="KW-0001">2Fe-2S</keyword>
<comment type="cofactor">
    <cofactor evidence="6">
        <name>[2Fe-2S] cluster</name>
        <dbReference type="ChEBI" id="CHEBI:190135"/>
    </cofactor>
</comment>
<dbReference type="PROSITE" id="PS51318">
    <property type="entry name" value="TAT"/>
    <property type="match status" value="1"/>
</dbReference>
<sequence length="173" mass="19367">MLSRRDFLSRSFKGAAGLFAVSVLPIGLAACSNDKKNIDTSTMANLGPLIELEKGEFPKKVMYKVKIKDAWTEQEREGFVYINKNKEDNSLLIMSPICTHLGCIATDAELEMQKTGIRFYCPCHGGQYDEYGINVGGPPPRPLDTFDVYIQDGNVYIAVLSPRKRENKKVKDL</sequence>
<dbReference type="PANTHER" id="PTHR10134">
    <property type="entry name" value="CYTOCHROME B-C1 COMPLEX SUBUNIT RIESKE, MITOCHONDRIAL"/>
    <property type="match status" value="1"/>
</dbReference>
<gene>
    <name evidence="8" type="ORF">J2S06_000894</name>
</gene>
<dbReference type="InterPro" id="IPR006311">
    <property type="entry name" value="TAT_signal"/>
</dbReference>
<dbReference type="Gene3D" id="2.102.10.10">
    <property type="entry name" value="Rieske [2Fe-2S] iron-sulphur domain"/>
    <property type="match status" value="1"/>
</dbReference>
<dbReference type="GO" id="GO:0016491">
    <property type="term" value="F:oxidoreductase activity"/>
    <property type="evidence" value="ECO:0007669"/>
    <property type="project" value="UniProtKB-KW"/>
</dbReference>
<dbReference type="EC" id="1.10.2.-" evidence="8"/>
<dbReference type="InterPro" id="IPR014349">
    <property type="entry name" value="Rieske_Fe-S_prot"/>
</dbReference>
<dbReference type="InterPro" id="IPR036922">
    <property type="entry name" value="Rieske_2Fe-2S_sf"/>
</dbReference>
<dbReference type="PROSITE" id="PS51257">
    <property type="entry name" value="PROKAR_LIPOPROTEIN"/>
    <property type="match status" value="1"/>
</dbReference>
<keyword evidence="9" id="KW-1185">Reference proteome</keyword>
<evidence type="ECO:0000259" key="7">
    <source>
        <dbReference type="PROSITE" id="PS51296"/>
    </source>
</evidence>
<protein>
    <submittedName>
        <fullName evidence="8">Menaquinol-cytochrome c reductase iron-sulfur subunit</fullName>
        <ecNumber evidence="8">1.10.2.-</ecNumber>
    </submittedName>
</protein>
<evidence type="ECO:0000256" key="2">
    <source>
        <dbReference type="ARBA" id="ARBA00022723"/>
    </source>
</evidence>
<evidence type="ECO:0000256" key="3">
    <source>
        <dbReference type="ARBA" id="ARBA00023004"/>
    </source>
</evidence>
<dbReference type="PROSITE" id="PS51296">
    <property type="entry name" value="RIESKE"/>
    <property type="match status" value="1"/>
</dbReference>
<reference evidence="8 9" key="1">
    <citation type="submission" date="2023-07" db="EMBL/GenBank/DDBJ databases">
        <title>Genomic Encyclopedia of Type Strains, Phase IV (KMG-IV): sequencing the most valuable type-strain genomes for metagenomic binning, comparative biology and taxonomic classification.</title>
        <authorList>
            <person name="Goeker M."/>
        </authorList>
    </citation>
    <scope>NUCLEOTIDE SEQUENCE [LARGE SCALE GENOMIC DNA]</scope>
    <source>
        <strain evidence="8 9">DSM 19092</strain>
    </source>
</reference>
<dbReference type="Proteomes" id="UP001225646">
    <property type="component" value="Unassembled WGS sequence"/>
</dbReference>
<evidence type="ECO:0000313" key="8">
    <source>
        <dbReference type="EMBL" id="MDQ0161824.1"/>
    </source>
</evidence>
<keyword evidence="2" id="KW-0479">Metal-binding</keyword>
<evidence type="ECO:0000256" key="6">
    <source>
        <dbReference type="ARBA" id="ARBA00034078"/>
    </source>
</evidence>
<evidence type="ECO:0000256" key="1">
    <source>
        <dbReference type="ARBA" id="ARBA00022714"/>
    </source>
</evidence>
<evidence type="ECO:0000256" key="4">
    <source>
        <dbReference type="ARBA" id="ARBA00023014"/>
    </source>
</evidence>
<organism evidence="8 9">
    <name type="scientific">Aeribacillus alveayuensis</name>
    <dbReference type="NCBI Taxonomy" id="279215"/>
    <lineage>
        <taxon>Bacteria</taxon>
        <taxon>Bacillati</taxon>
        <taxon>Bacillota</taxon>
        <taxon>Bacilli</taxon>
        <taxon>Bacillales</taxon>
        <taxon>Bacillaceae</taxon>
        <taxon>Aeribacillus</taxon>
    </lineage>
</organism>
<comment type="caution">
    <text evidence="8">The sequence shown here is derived from an EMBL/GenBank/DDBJ whole genome shotgun (WGS) entry which is preliminary data.</text>
</comment>
<dbReference type="RefSeq" id="WP_419151397.1">
    <property type="nucleotide sequence ID" value="NZ_JAUSTR010000001.1"/>
</dbReference>
<proteinExistence type="predicted"/>
<keyword evidence="3" id="KW-0408">Iron</keyword>
<dbReference type="EMBL" id="JAUSTR010000001">
    <property type="protein sequence ID" value="MDQ0161824.1"/>
    <property type="molecule type" value="Genomic_DNA"/>
</dbReference>
<feature type="domain" description="Rieske" evidence="7">
    <location>
        <begin position="87"/>
        <end position="157"/>
    </location>
</feature>
<evidence type="ECO:0000256" key="5">
    <source>
        <dbReference type="ARBA" id="ARBA00023157"/>
    </source>
</evidence>
<keyword evidence="5" id="KW-1015">Disulfide bond</keyword>